<gene>
    <name evidence="10" type="ORF">MNBD_DELTA03-1064</name>
</gene>
<feature type="transmembrane region" description="Helical" evidence="8">
    <location>
        <begin position="20"/>
        <end position="39"/>
    </location>
</feature>
<dbReference type="InterPro" id="IPR045584">
    <property type="entry name" value="Pilin-like"/>
</dbReference>
<evidence type="ECO:0000256" key="7">
    <source>
        <dbReference type="ARBA" id="ARBA00023136"/>
    </source>
</evidence>
<dbReference type="Pfam" id="PF12019">
    <property type="entry name" value="GspH"/>
    <property type="match status" value="1"/>
</dbReference>
<evidence type="ECO:0000256" key="2">
    <source>
        <dbReference type="ARBA" id="ARBA00022475"/>
    </source>
</evidence>
<comment type="subcellular location">
    <subcellularLocation>
        <location evidence="1">Cell inner membrane</location>
        <topology evidence="1">Single-pass membrane protein</topology>
    </subcellularLocation>
</comment>
<dbReference type="InterPro" id="IPR022346">
    <property type="entry name" value="T2SS_GspH"/>
</dbReference>
<evidence type="ECO:0000256" key="5">
    <source>
        <dbReference type="ARBA" id="ARBA00022692"/>
    </source>
</evidence>
<dbReference type="GO" id="GO:0015628">
    <property type="term" value="P:protein secretion by the type II secretion system"/>
    <property type="evidence" value="ECO:0007669"/>
    <property type="project" value="InterPro"/>
</dbReference>
<evidence type="ECO:0000256" key="1">
    <source>
        <dbReference type="ARBA" id="ARBA00004377"/>
    </source>
</evidence>
<dbReference type="Pfam" id="PF07963">
    <property type="entry name" value="N_methyl"/>
    <property type="match status" value="1"/>
</dbReference>
<evidence type="ECO:0000256" key="4">
    <source>
        <dbReference type="ARBA" id="ARBA00022519"/>
    </source>
</evidence>
<evidence type="ECO:0000256" key="6">
    <source>
        <dbReference type="ARBA" id="ARBA00022989"/>
    </source>
</evidence>
<feature type="domain" description="General secretion pathway GspH" evidence="9">
    <location>
        <begin position="51"/>
        <end position="137"/>
    </location>
</feature>
<evidence type="ECO:0000313" key="10">
    <source>
        <dbReference type="EMBL" id="VAW34991.1"/>
    </source>
</evidence>
<dbReference type="GO" id="GO:0015627">
    <property type="term" value="C:type II protein secretion system complex"/>
    <property type="evidence" value="ECO:0007669"/>
    <property type="project" value="InterPro"/>
</dbReference>
<dbReference type="Gene3D" id="3.30.700.10">
    <property type="entry name" value="Glycoprotein, Type 4 Pilin"/>
    <property type="match status" value="1"/>
</dbReference>
<dbReference type="GO" id="GO:0005886">
    <property type="term" value="C:plasma membrane"/>
    <property type="evidence" value="ECO:0007669"/>
    <property type="project" value="UniProtKB-SubCell"/>
</dbReference>
<evidence type="ECO:0000256" key="3">
    <source>
        <dbReference type="ARBA" id="ARBA00022481"/>
    </source>
</evidence>
<name>A0A3B0UVI2_9ZZZZ</name>
<keyword evidence="6 8" id="KW-1133">Transmembrane helix</keyword>
<protein>
    <recommendedName>
        <fullName evidence="9">General secretion pathway GspH domain-containing protein</fullName>
    </recommendedName>
</protein>
<sequence>MILPVKKKDSRPRGFSLLELLVVMIIMGILAGVAGPSVGRFMDSLAFKKQTGRIMATVRYARLKAVTNGRAVIMTLDSDNNLRLEGAVQEERDLKLSANDTISLNPEIIKFSPDGHATPATISFTRGDRSEKIIIDSLSGLPVVE</sequence>
<evidence type="ECO:0000256" key="8">
    <source>
        <dbReference type="SAM" id="Phobius"/>
    </source>
</evidence>
<dbReference type="EMBL" id="UOEX01000110">
    <property type="protein sequence ID" value="VAW34991.1"/>
    <property type="molecule type" value="Genomic_DNA"/>
</dbReference>
<dbReference type="NCBIfam" id="TIGR02532">
    <property type="entry name" value="IV_pilin_GFxxxE"/>
    <property type="match status" value="1"/>
</dbReference>
<proteinExistence type="predicted"/>
<reference evidence="10" key="1">
    <citation type="submission" date="2018-06" db="EMBL/GenBank/DDBJ databases">
        <authorList>
            <person name="Zhirakovskaya E."/>
        </authorList>
    </citation>
    <scope>NUCLEOTIDE SEQUENCE</scope>
</reference>
<dbReference type="AlphaFoldDB" id="A0A3B0UVI2"/>
<keyword evidence="5 8" id="KW-0812">Transmembrane</keyword>
<organism evidence="10">
    <name type="scientific">hydrothermal vent metagenome</name>
    <dbReference type="NCBI Taxonomy" id="652676"/>
    <lineage>
        <taxon>unclassified sequences</taxon>
        <taxon>metagenomes</taxon>
        <taxon>ecological metagenomes</taxon>
    </lineage>
</organism>
<keyword evidence="4" id="KW-0997">Cell inner membrane</keyword>
<keyword evidence="2" id="KW-1003">Cell membrane</keyword>
<accession>A0A3B0UVI2</accession>
<evidence type="ECO:0000259" key="9">
    <source>
        <dbReference type="Pfam" id="PF12019"/>
    </source>
</evidence>
<keyword evidence="3" id="KW-0488">Methylation</keyword>
<dbReference type="SUPFAM" id="SSF54523">
    <property type="entry name" value="Pili subunits"/>
    <property type="match status" value="1"/>
</dbReference>
<dbReference type="PROSITE" id="PS00409">
    <property type="entry name" value="PROKAR_NTER_METHYL"/>
    <property type="match status" value="1"/>
</dbReference>
<keyword evidence="7 8" id="KW-0472">Membrane</keyword>
<dbReference type="InterPro" id="IPR012902">
    <property type="entry name" value="N_methyl_site"/>
</dbReference>